<dbReference type="Pfam" id="PF05926">
    <property type="entry name" value="Phage_GPL"/>
    <property type="match status" value="1"/>
</dbReference>
<name>A0A4R5L4U2_9BURK</name>
<organism evidence="1 2">
    <name type="scientific">Paraburkholderia guartelaensis</name>
    <dbReference type="NCBI Taxonomy" id="2546446"/>
    <lineage>
        <taxon>Bacteria</taxon>
        <taxon>Pseudomonadati</taxon>
        <taxon>Pseudomonadota</taxon>
        <taxon>Betaproteobacteria</taxon>
        <taxon>Burkholderiales</taxon>
        <taxon>Burkholderiaceae</taxon>
        <taxon>Paraburkholderia</taxon>
    </lineage>
</organism>
<dbReference type="EMBL" id="SMOD01000037">
    <property type="protein sequence ID" value="TDG03690.1"/>
    <property type="molecule type" value="Genomic_DNA"/>
</dbReference>
<dbReference type="OrthoDB" id="6312934at2"/>
<dbReference type="Proteomes" id="UP000295606">
    <property type="component" value="Unassembled WGS sequence"/>
</dbReference>
<gene>
    <name evidence="1" type="ORF">E1N52_33465</name>
</gene>
<dbReference type="AlphaFoldDB" id="A0A4R5L4U2"/>
<comment type="caution">
    <text evidence="1">The sequence shown here is derived from an EMBL/GenBank/DDBJ whole genome shotgun (WGS) entry which is preliminary data.</text>
</comment>
<sequence>MSSFLATADTGTAATAPAADTLKNDGWFPDVELGALREQMKIDGNVTDARLRPAALDAMASCNAELRSWQVKQLAAGYAELAAVPAPQLGGESTHVIRYRRAVFNLVRADLTEQYRGLDTTKSGGQKAEELEATIGEARRNVRIALADIRGIRRTTVELI</sequence>
<reference evidence="1 2" key="1">
    <citation type="submission" date="2019-03" db="EMBL/GenBank/DDBJ databases">
        <title>Paraburkholderia sp. isolated from native Mimosa gymnas in Guartela State Park, Brazil.</title>
        <authorList>
            <person name="Paulitsch F."/>
            <person name="Hungria M."/>
            <person name="Delamuta J.R.M."/>
            <person name="Ribeiro R.A."/>
            <person name="Dall'Agnol R."/>
            <person name="Silva J.S.B."/>
        </authorList>
    </citation>
    <scope>NUCLEOTIDE SEQUENCE [LARGE SCALE GENOMIC DNA]</scope>
    <source>
        <strain evidence="1 2">CNPSo 3008</strain>
    </source>
</reference>
<evidence type="ECO:0000313" key="1">
    <source>
        <dbReference type="EMBL" id="TDG03690.1"/>
    </source>
</evidence>
<dbReference type="InterPro" id="IPR009225">
    <property type="entry name" value="Phage_head_completion_GpL"/>
</dbReference>
<evidence type="ECO:0000313" key="2">
    <source>
        <dbReference type="Proteomes" id="UP000295606"/>
    </source>
</evidence>
<protein>
    <submittedName>
        <fullName evidence="1">Head completion/stabilization protein</fullName>
    </submittedName>
</protein>
<dbReference type="RefSeq" id="WP_133187947.1">
    <property type="nucleotide sequence ID" value="NZ_SMOD01000037.1"/>
</dbReference>
<accession>A0A4R5L4U2</accession>
<proteinExistence type="predicted"/>